<dbReference type="Proteomes" id="UP001062846">
    <property type="component" value="Chromosome 1"/>
</dbReference>
<reference evidence="1" key="1">
    <citation type="submission" date="2022-02" db="EMBL/GenBank/DDBJ databases">
        <title>Plant Genome Project.</title>
        <authorList>
            <person name="Zhang R.-G."/>
        </authorList>
    </citation>
    <scope>NUCLEOTIDE SEQUENCE</scope>
    <source>
        <strain evidence="1">AT1</strain>
    </source>
</reference>
<evidence type="ECO:0000313" key="2">
    <source>
        <dbReference type="Proteomes" id="UP001062846"/>
    </source>
</evidence>
<organism evidence="1 2">
    <name type="scientific">Rhododendron molle</name>
    <name type="common">Chinese azalea</name>
    <name type="synonym">Azalea mollis</name>
    <dbReference type="NCBI Taxonomy" id="49168"/>
    <lineage>
        <taxon>Eukaryota</taxon>
        <taxon>Viridiplantae</taxon>
        <taxon>Streptophyta</taxon>
        <taxon>Embryophyta</taxon>
        <taxon>Tracheophyta</taxon>
        <taxon>Spermatophyta</taxon>
        <taxon>Magnoliopsida</taxon>
        <taxon>eudicotyledons</taxon>
        <taxon>Gunneridae</taxon>
        <taxon>Pentapetalae</taxon>
        <taxon>asterids</taxon>
        <taxon>Ericales</taxon>
        <taxon>Ericaceae</taxon>
        <taxon>Ericoideae</taxon>
        <taxon>Rhodoreae</taxon>
        <taxon>Rhododendron</taxon>
    </lineage>
</organism>
<gene>
    <name evidence="1" type="ORF">RHMOL_Rhmol01G0188700</name>
</gene>
<protein>
    <submittedName>
        <fullName evidence="1">Uncharacterized protein</fullName>
    </submittedName>
</protein>
<sequence>MSIQEVPITPTLERISTNHIVGKTFVNALIPPPHPPLPNSLLELMRIVLLATIGICMHLPILLLPFLIGRLSLLSLQLIRFWR</sequence>
<keyword evidence="2" id="KW-1185">Reference proteome</keyword>
<dbReference type="EMBL" id="CM046388">
    <property type="protein sequence ID" value="KAI8572320.1"/>
    <property type="molecule type" value="Genomic_DNA"/>
</dbReference>
<comment type="caution">
    <text evidence="1">The sequence shown here is derived from an EMBL/GenBank/DDBJ whole genome shotgun (WGS) entry which is preliminary data.</text>
</comment>
<name>A0ACC0Q3N0_RHOML</name>
<proteinExistence type="predicted"/>
<accession>A0ACC0Q3N0</accession>
<evidence type="ECO:0000313" key="1">
    <source>
        <dbReference type="EMBL" id="KAI8572320.1"/>
    </source>
</evidence>